<accession>A0ABV1MN03</accession>
<sequence>MEPLPTYRTILQMDQKGISQTTINFLVENIEDDFEKFRKKYKFLSIAKGFLRSYYSLKDAELKAEVSKLEQSGEEEPLKKLEGDWYYADIITKLPNYFKFEDLYLIKEHSNHEYFVLSKVSEEILLIDYGNFENIERIYVNSSIETFCHSLAVYKRCVNKIVKYYNNFRDKDEMKFSDEILAIPHQLRTTLRKIDLSILPSHYWEKKCDGWEKKLVMLESSHRKGFGLNGW</sequence>
<comment type="caution">
    <text evidence="1">The sequence shown here is derived from an EMBL/GenBank/DDBJ whole genome shotgun (WGS) entry which is preliminary data.</text>
</comment>
<name>A0ABV1MN03_9BACI</name>
<evidence type="ECO:0000313" key="1">
    <source>
        <dbReference type="EMBL" id="MEQ6353881.1"/>
    </source>
</evidence>
<protein>
    <recommendedName>
        <fullName evidence="3">SMI1/KNR4 family protein</fullName>
    </recommendedName>
</protein>
<proteinExistence type="predicted"/>
<evidence type="ECO:0000313" key="2">
    <source>
        <dbReference type="Proteomes" id="UP001478862"/>
    </source>
</evidence>
<gene>
    <name evidence="1" type="ORF">ABNX05_04575</name>
</gene>
<dbReference type="Proteomes" id="UP001478862">
    <property type="component" value="Unassembled WGS sequence"/>
</dbReference>
<dbReference type="EMBL" id="JBEGDG010000002">
    <property type="protein sequence ID" value="MEQ6353881.1"/>
    <property type="molecule type" value="Genomic_DNA"/>
</dbReference>
<evidence type="ECO:0008006" key="3">
    <source>
        <dbReference type="Google" id="ProtNLM"/>
    </source>
</evidence>
<organism evidence="1 2">
    <name type="scientific">Lysinibacillus zambalensis</name>
    <dbReference type="NCBI Taxonomy" id="3160866"/>
    <lineage>
        <taxon>Bacteria</taxon>
        <taxon>Bacillati</taxon>
        <taxon>Bacillota</taxon>
        <taxon>Bacilli</taxon>
        <taxon>Bacillales</taxon>
        <taxon>Bacillaceae</taxon>
        <taxon>Lysinibacillus</taxon>
    </lineage>
</organism>
<reference evidence="1 2" key="1">
    <citation type="submission" date="2024-06" db="EMBL/GenBank/DDBJ databases">
        <title>Lysinibacillus zambalefons sp. nov., a Novel Firmicute Isolated from the Poon Bato Zambales Hyperalkaline Spring.</title>
        <authorList>
            <person name="Aja J.A."/>
            <person name="Lazaro J.E.H."/>
            <person name="Llorin L.D."/>
            <person name="Lim K.R."/>
            <person name="Teodosio J."/>
            <person name="Dalisay D.S."/>
        </authorList>
    </citation>
    <scope>NUCLEOTIDE SEQUENCE [LARGE SCALE GENOMIC DNA]</scope>
    <source>
        <strain evidence="1 2">M3</strain>
    </source>
</reference>
<keyword evidence="2" id="KW-1185">Reference proteome</keyword>